<dbReference type="SFLD" id="SFLDS00029">
    <property type="entry name" value="Radical_SAM"/>
    <property type="match status" value="1"/>
</dbReference>
<dbReference type="Proteomes" id="UP000824073">
    <property type="component" value="Unassembled WGS sequence"/>
</dbReference>
<evidence type="ECO:0000256" key="4">
    <source>
        <dbReference type="ARBA" id="ARBA00023014"/>
    </source>
</evidence>
<dbReference type="NCBIfam" id="TIGR03916">
    <property type="entry name" value="rSAM_link_UDG"/>
    <property type="match status" value="1"/>
</dbReference>
<dbReference type="InterPro" id="IPR058240">
    <property type="entry name" value="rSAM_sf"/>
</dbReference>
<reference evidence="5" key="2">
    <citation type="journal article" date="2021" name="PeerJ">
        <title>Extensive microbial diversity within the chicken gut microbiome revealed by metagenomics and culture.</title>
        <authorList>
            <person name="Gilroy R."/>
            <person name="Ravi A."/>
            <person name="Getino M."/>
            <person name="Pursley I."/>
            <person name="Horton D.L."/>
            <person name="Alikhan N.F."/>
            <person name="Baker D."/>
            <person name="Gharbi K."/>
            <person name="Hall N."/>
            <person name="Watson M."/>
            <person name="Adriaenssens E.M."/>
            <person name="Foster-Nyarko E."/>
            <person name="Jarju S."/>
            <person name="Secka A."/>
            <person name="Antonio M."/>
            <person name="Oren A."/>
            <person name="Chaudhuri R.R."/>
            <person name="La Ragione R."/>
            <person name="Hildebrand F."/>
            <person name="Pallen M.J."/>
        </authorList>
    </citation>
    <scope>NUCLEOTIDE SEQUENCE</scope>
    <source>
        <strain evidence="5">CHK191-8634</strain>
    </source>
</reference>
<dbReference type="InterPro" id="IPR007197">
    <property type="entry name" value="rSAM"/>
</dbReference>
<dbReference type="InterPro" id="IPR023874">
    <property type="entry name" value="DNA_rSAM_put"/>
</dbReference>
<comment type="caution">
    <text evidence="5">The sequence shown here is derived from an EMBL/GenBank/DDBJ whole genome shotgun (WGS) entry which is preliminary data.</text>
</comment>
<dbReference type="GO" id="GO:0051536">
    <property type="term" value="F:iron-sulfur cluster binding"/>
    <property type="evidence" value="ECO:0007669"/>
    <property type="project" value="UniProtKB-KW"/>
</dbReference>
<protein>
    <submittedName>
        <fullName evidence="5">DNA modification/repair radical SAM protein</fullName>
    </submittedName>
</protein>
<evidence type="ECO:0000313" key="6">
    <source>
        <dbReference type="Proteomes" id="UP000824073"/>
    </source>
</evidence>
<keyword evidence="3" id="KW-0408">Iron</keyword>
<proteinExistence type="predicted"/>
<dbReference type="AlphaFoldDB" id="A0A9D1IVI6"/>
<dbReference type="SUPFAM" id="SSF102114">
    <property type="entry name" value="Radical SAM enzymes"/>
    <property type="match status" value="1"/>
</dbReference>
<dbReference type="SUPFAM" id="SSF47781">
    <property type="entry name" value="RuvA domain 2-like"/>
    <property type="match status" value="1"/>
</dbReference>
<evidence type="ECO:0000313" key="5">
    <source>
        <dbReference type="EMBL" id="HIU44147.1"/>
    </source>
</evidence>
<dbReference type="InterPro" id="IPR013785">
    <property type="entry name" value="Aldolase_TIM"/>
</dbReference>
<dbReference type="EMBL" id="DVMR01000058">
    <property type="protein sequence ID" value="HIU44147.1"/>
    <property type="molecule type" value="Genomic_DNA"/>
</dbReference>
<accession>A0A9D1IVI6</accession>
<keyword evidence="1" id="KW-0949">S-adenosyl-L-methionine</keyword>
<dbReference type="PANTHER" id="PTHR21180:SF9">
    <property type="entry name" value="TYPE II SECRETION SYSTEM PROTEIN K"/>
    <property type="match status" value="1"/>
</dbReference>
<dbReference type="CDD" id="cd01335">
    <property type="entry name" value="Radical_SAM"/>
    <property type="match status" value="1"/>
</dbReference>
<evidence type="ECO:0000256" key="2">
    <source>
        <dbReference type="ARBA" id="ARBA00022723"/>
    </source>
</evidence>
<dbReference type="GO" id="GO:0003824">
    <property type="term" value="F:catalytic activity"/>
    <property type="evidence" value="ECO:0007669"/>
    <property type="project" value="InterPro"/>
</dbReference>
<reference evidence="5" key="1">
    <citation type="submission" date="2020-10" db="EMBL/GenBank/DDBJ databases">
        <authorList>
            <person name="Gilroy R."/>
        </authorList>
    </citation>
    <scope>NUCLEOTIDE SEQUENCE</scope>
    <source>
        <strain evidence="5">CHK191-8634</strain>
    </source>
</reference>
<organism evidence="5 6">
    <name type="scientific">Candidatus Ventrousia excrementavium</name>
    <dbReference type="NCBI Taxonomy" id="2840961"/>
    <lineage>
        <taxon>Bacteria</taxon>
        <taxon>Bacillati</taxon>
        <taxon>Bacillota</taxon>
        <taxon>Clostridia</taxon>
        <taxon>Eubacteriales</taxon>
        <taxon>Clostridiaceae</taxon>
        <taxon>Clostridiaceae incertae sedis</taxon>
        <taxon>Candidatus Ventrousia</taxon>
    </lineage>
</organism>
<dbReference type="InterPro" id="IPR010994">
    <property type="entry name" value="RuvA_2-like"/>
</dbReference>
<keyword evidence="2" id="KW-0479">Metal-binding</keyword>
<gene>
    <name evidence="5" type="ORF">IAB67_07630</name>
</gene>
<keyword evidence="4" id="KW-0411">Iron-sulfur</keyword>
<evidence type="ECO:0000256" key="1">
    <source>
        <dbReference type="ARBA" id="ARBA00022691"/>
    </source>
</evidence>
<dbReference type="SFLD" id="SFLDG01102">
    <property type="entry name" value="Uncharacterised_Radical_SAM_Su"/>
    <property type="match status" value="1"/>
</dbReference>
<dbReference type="PANTHER" id="PTHR21180">
    <property type="entry name" value="ENDONUCLEASE/EXONUCLEASE/PHOSPHATASE FAMILY DOMAIN-CONTAINING PROTEIN 1"/>
    <property type="match status" value="1"/>
</dbReference>
<dbReference type="GO" id="GO:0046872">
    <property type="term" value="F:metal ion binding"/>
    <property type="evidence" value="ECO:0007669"/>
    <property type="project" value="UniProtKB-KW"/>
</dbReference>
<name>A0A9D1IVI6_9CLOT</name>
<evidence type="ECO:0000256" key="3">
    <source>
        <dbReference type="ARBA" id="ARBA00023004"/>
    </source>
</evidence>
<dbReference type="InterPro" id="IPR051675">
    <property type="entry name" value="Endo/Exo/Phosphatase_dom_1"/>
</dbReference>
<dbReference type="Gene3D" id="3.20.20.70">
    <property type="entry name" value="Aldolase class I"/>
    <property type="match status" value="1"/>
</dbReference>
<sequence length="430" mass="48080">MDLMQKLTVLTDAAKYDVACTSSGVNRAGKAGGIGSAVACGICHSFAADGRCISLLKVLMSNMCAYDCAYCVNRRSNDTPRASFTPRELADLTMQFYRRNYIEGLFLSSAVVKNPDFTCEQMLRVLTLLREEYRFGGYIHVKAIPGADPRLVEALGLLADRMSVNIELPSQQSLRLLAPQKDRDGILKPMGQISQGIAERKSDLVRYSRARRFVPAGQSTQMIIGATPDTDYQILGLTAGLYKKYALKRVFFSAYMPVVEGKNLPALGTRPPLLREHRLYQADWLLRFYRFDVNEIIDEKHPNLNPLIDPKCNWALRHPEHFPVEVNRAPYDLLLRVPGIGVRSAGRIVKARKVHSLDFGALKRIGVVLKRAQYFVTCQGRSMVRRQEGPEGILRGLLSDRSLSMLPGAQGEQLSLFEVGDDDLRRCIAP</sequence>